<evidence type="ECO:0000313" key="1">
    <source>
        <dbReference type="EMBL" id="SFA41323.1"/>
    </source>
</evidence>
<name>A0A1I0SPG9_9SPHI</name>
<keyword evidence="2" id="KW-1185">Reference proteome</keyword>
<protein>
    <submittedName>
        <fullName evidence="1">Uncharacterized protein</fullName>
    </submittedName>
</protein>
<proteinExistence type="predicted"/>
<organism evidence="1 2">
    <name type="scientific">Pedobacter suwonensis</name>
    <dbReference type="NCBI Taxonomy" id="332999"/>
    <lineage>
        <taxon>Bacteria</taxon>
        <taxon>Pseudomonadati</taxon>
        <taxon>Bacteroidota</taxon>
        <taxon>Sphingobacteriia</taxon>
        <taxon>Sphingobacteriales</taxon>
        <taxon>Sphingobacteriaceae</taxon>
        <taxon>Pedobacter</taxon>
    </lineage>
</organism>
<reference evidence="2" key="1">
    <citation type="submission" date="2016-10" db="EMBL/GenBank/DDBJ databases">
        <authorList>
            <person name="Varghese N."/>
            <person name="Submissions S."/>
        </authorList>
    </citation>
    <scope>NUCLEOTIDE SEQUENCE [LARGE SCALE GENOMIC DNA]</scope>
    <source>
        <strain evidence="2">DSM 18130</strain>
    </source>
</reference>
<dbReference type="EMBL" id="FOJM01000002">
    <property type="protein sequence ID" value="SFA41323.1"/>
    <property type="molecule type" value="Genomic_DNA"/>
</dbReference>
<dbReference type="AlphaFoldDB" id="A0A1I0SPG9"/>
<dbReference type="Proteomes" id="UP000198836">
    <property type="component" value="Unassembled WGS sequence"/>
</dbReference>
<evidence type="ECO:0000313" key="2">
    <source>
        <dbReference type="Proteomes" id="UP000198836"/>
    </source>
</evidence>
<gene>
    <name evidence="1" type="ORF">SAMN04488511_102299</name>
</gene>
<dbReference type="RefSeq" id="WP_090980551.1">
    <property type="nucleotide sequence ID" value="NZ_FOJM01000002.1"/>
</dbReference>
<dbReference type="OrthoDB" id="763765at2"/>
<accession>A0A1I0SPG9</accession>
<sequence>MKHTAPQYDKGYPKHEKMQNGKSFDKYMWKVGKKEIFVGIALEETDRGDIYYVLGHIERKSH</sequence>